<dbReference type="Gene3D" id="1.10.287.130">
    <property type="match status" value="1"/>
</dbReference>
<evidence type="ECO:0000256" key="8">
    <source>
        <dbReference type="ARBA" id="ARBA00023012"/>
    </source>
</evidence>
<dbReference type="InterPro" id="IPR004358">
    <property type="entry name" value="Sig_transdc_His_kin-like_C"/>
</dbReference>
<dbReference type="Gene3D" id="3.30.450.20">
    <property type="entry name" value="PAS domain"/>
    <property type="match status" value="1"/>
</dbReference>
<reference evidence="11 12" key="1">
    <citation type="submission" date="2022-11" db="EMBL/GenBank/DDBJ databases">
        <title>The characterization of three novel Bacteroidetes species and genomic analysis of their roles in tidal elemental geochemical cycles.</title>
        <authorList>
            <person name="Ma K."/>
        </authorList>
    </citation>
    <scope>NUCLEOTIDE SEQUENCE [LARGE SCALE GENOMIC DNA]</scope>
    <source>
        <strain evidence="11 12">M17</strain>
    </source>
</reference>
<dbReference type="NCBIfam" id="TIGR00229">
    <property type="entry name" value="sensory_box"/>
    <property type="match status" value="1"/>
</dbReference>
<accession>A0ABT3RU04</accession>
<dbReference type="InterPro" id="IPR003594">
    <property type="entry name" value="HATPase_dom"/>
</dbReference>
<evidence type="ECO:0000259" key="9">
    <source>
        <dbReference type="PROSITE" id="PS50109"/>
    </source>
</evidence>
<protein>
    <recommendedName>
        <fullName evidence="2">histidine kinase</fullName>
        <ecNumber evidence="2">2.7.13.3</ecNumber>
    </recommendedName>
</protein>
<dbReference type="CDD" id="cd00082">
    <property type="entry name" value="HisKA"/>
    <property type="match status" value="1"/>
</dbReference>
<keyword evidence="7 11" id="KW-0067">ATP-binding</keyword>
<dbReference type="PANTHER" id="PTHR43065:SF46">
    <property type="entry name" value="C4-DICARBOXYLATE TRANSPORT SENSOR PROTEIN DCTB"/>
    <property type="match status" value="1"/>
</dbReference>
<evidence type="ECO:0000259" key="10">
    <source>
        <dbReference type="PROSITE" id="PS50112"/>
    </source>
</evidence>
<dbReference type="Pfam" id="PF00512">
    <property type="entry name" value="HisKA"/>
    <property type="match status" value="1"/>
</dbReference>
<dbReference type="SUPFAM" id="SSF55785">
    <property type="entry name" value="PYP-like sensor domain (PAS domain)"/>
    <property type="match status" value="1"/>
</dbReference>
<feature type="domain" description="PAS" evidence="10">
    <location>
        <begin position="108"/>
        <end position="144"/>
    </location>
</feature>
<evidence type="ECO:0000313" key="11">
    <source>
        <dbReference type="EMBL" id="MCX2745259.1"/>
    </source>
</evidence>
<dbReference type="PROSITE" id="PS50112">
    <property type="entry name" value="PAS"/>
    <property type="match status" value="1"/>
</dbReference>
<dbReference type="Proteomes" id="UP001209885">
    <property type="component" value="Unassembled WGS sequence"/>
</dbReference>
<dbReference type="EMBL" id="JAPFQN010000009">
    <property type="protein sequence ID" value="MCX2745259.1"/>
    <property type="molecule type" value="Genomic_DNA"/>
</dbReference>
<evidence type="ECO:0000256" key="4">
    <source>
        <dbReference type="ARBA" id="ARBA00022679"/>
    </source>
</evidence>
<sequence>MKNQNFTCLLILNEKENTIINSWAKKDNIKLTSDPNQKYDFYISDHLLDPIIKNQIEKPGLLIGDYQHDLLSEKQFGVKENELNPTLLKIFLSKIFDELNYRSKIQEEEVLYKNLFHESLDPILVADIEGNIKLVNKAFKELFGPGAKPGKIKFDDLFPANIVSKVINAIKVGLPIDKMGVMAEYESLKMEGLLNVVPIKDNMKNITGFHALFHDATIAKKAEKIINRAKKLSMTSRMARAMAHEIRNPITNVNLALEQLLESNQNHDDEFVLYTNMIQRNTNRINLLIDKLLKSSNPEKIDSTELINPEQTIINAFDTIKDRIQLKNIVCGIDLDPANQTKRIIGNEERLEMAFTNLLLNAIEAIEHDEGKVGISCDVFDSKFFIILEDNGKGMTIDEQEHIFDPFYTNKSNGVGLGMTTVHTIIQEHNGSIDLNSNYGKGTKFVISFPVAN</sequence>
<dbReference type="GO" id="GO:0005524">
    <property type="term" value="F:ATP binding"/>
    <property type="evidence" value="ECO:0007669"/>
    <property type="project" value="UniProtKB-KW"/>
</dbReference>
<dbReference type="SMART" id="SM00387">
    <property type="entry name" value="HATPase_c"/>
    <property type="match status" value="1"/>
</dbReference>
<evidence type="ECO:0000256" key="5">
    <source>
        <dbReference type="ARBA" id="ARBA00022741"/>
    </source>
</evidence>
<gene>
    <name evidence="11" type="ORF">OO013_15380</name>
</gene>
<feature type="domain" description="Histidine kinase" evidence="9">
    <location>
        <begin position="241"/>
        <end position="453"/>
    </location>
</feature>
<dbReference type="Gene3D" id="3.30.565.10">
    <property type="entry name" value="Histidine kinase-like ATPase, C-terminal domain"/>
    <property type="match status" value="1"/>
</dbReference>
<evidence type="ECO:0000313" key="12">
    <source>
        <dbReference type="Proteomes" id="UP001209885"/>
    </source>
</evidence>
<dbReference type="PROSITE" id="PS50109">
    <property type="entry name" value="HIS_KIN"/>
    <property type="match status" value="1"/>
</dbReference>
<evidence type="ECO:0000256" key="3">
    <source>
        <dbReference type="ARBA" id="ARBA00022553"/>
    </source>
</evidence>
<dbReference type="SMART" id="SM00388">
    <property type="entry name" value="HisKA"/>
    <property type="match status" value="1"/>
</dbReference>
<keyword evidence="6" id="KW-0418">Kinase</keyword>
<dbReference type="InterPro" id="IPR035965">
    <property type="entry name" value="PAS-like_dom_sf"/>
</dbReference>
<name>A0ABT3RU04_9BACT</name>
<dbReference type="SUPFAM" id="SSF47384">
    <property type="entry name" value="Homodimeric domain of signal transducing histidine kinase"/>
    <property type="match status" value="1"/>
</dbReference>
<evidence type="ECO:0000256" key="7">
    <source>
        <dbReference type="ARBA" id="ARBA00022840"/>
    </source>
</evidence>
<keyword evidence="12" id="KW-1185">Reference proteome</keyword>
<keyword evidence="4" id="KW-0808">Transferase</keyword>
<dbReference type="Pfam" id="PF13188">
    <property type="entry name" value="PAS_8"/>
    <property type="match status" value="1"/>
</dbReference>
<dbReference type="InterPro" id="IPR036097">
    <property type="entry name" value="HisK_dim/P_sf"/>
</dbReference>
<keyword evidence="3" id="KW-0597">Phosphoprotein</keyword>
<dbReference type="PANTHER" id="PTHR43065">
    <property type="entry name" value="SENSOR HISTIDINE KINASE"/>
    <property type="match status" value="1"/>
</dbReference>
<dbReference type="InterPro" id="IPR005467">
    <property type="entry name" value="His_kinase_dom"/>
</dbReference>
<proteinExistence type="predicted"/>
<dbReference type="InterPro" id="IPR036890">
    <property type="entry name" value="HATPase_C_sf"/>
</dbReference>
<dbReference type="InterPro" id="IPR000014">
    <property type="entry name" value="PAS"/>
</dbReference>
<dbReference type="EC" id="2.7.13.3" evidence="2"/>
<dbReference type="Pfam" id="PF02518">
    <property type="entry name" value="HATPase_c"/>
    <property type="match status" value="1"/>
</dbReference>
<evidence type="ECO:0000256" key="2">
    <source>
        <dbReference type="ARBA" id="ARBA00012438"/>
    </source>
</evidence>
<keyword evidence="8" id="KW-0902">Two-component regulatory system</keyword>
<comment type="caution">
    <text evidence="11">The sequence shown here is derived from an EMBL/GenBank/DDBJ whole genome shotgun (WGS) entry which is preliminary data.</text>
</comment>
<dbReference type="CDD" id="cd00130">
    <property type="entry name" value="PAS"/>
    <property type="match status" value="1"/>
</dbReference>
<evidence type="ECO:0000256" key="1">
    <source>
        <dbReference type="ARBA" id="ARBA00000085"/>
    </source>
</evidence>
<dbReference type="RefSeq" id="WP_266057816.1">
    <property type="nucleotide sequence ID" value="NZ_JAPFQN010000009.1"/>
</dbReference>
<dbReference type="InterPro" id="IPR003661">
    <property type="entry name" value="HisK_dim/P_dom"/>
</dbReference>
<organism evidence="11 12">
    <name type="scientific">Mangrovivirga halotolerans</name>
    <dbReference type="NCBI Taxonomy" id="2993936"/>
    <lineage>
        <taxon>Bacteria</taxon>
        <taxon>Pseudomonadati</taxon>
        <taxon>Bacteroidota</taxon>
        <taxon>Cytophagia</taxon>
        <taxon>Cytophagales</taxon>
        <taxon>Mangrovivirgaceae</taxon>
        <taxon>Mangrovivirga</taxon>
    </lineage>
</organism>
<keyword evidence="5" id="KW-0547">Nucleotide-binding</keyword>
<dbReference type="SUPFAM" id="SSF55874">
    <property type="entry name" value="ATPase domain of HSP90 chaperone/DNA topoisomerase II/histidine kinase"/>
    <property type="match status" value="1"/>
</dbReference>
<evidence type="ECO:0000256" key="6">
    <source>
        <dbReference type="ARBA" id="ARBA00022777"/>
    </source>
</evidence>
<dbReference type="PRINTS" id="PR00344">
    <property type="entry name" value="BCTRLSENSOR"/>
</dbReference>
<dbReference type="CDD" id="cd00075">
    <property type="entry name" value="HATPase"/>
    <property type="match status" value="1"/>
</dbReference>
<comment type="catalytic activity">
    <reaction evidence="1">
        <text>ATP + protein L-histidine = ADP + protein N-phospho-L-histidine.</text>
        <dbReference type="EC" id="2.7.13.3"/>
    </reaction>
</comment>